<dbReference type="STRING" id="4615.A0A199W922"/>
<dbReference type="Pfam" id="PF16275">
    <property type="entry name" value="SF1-HH"/>
    <property type="match status" value="1"/>
</dbReference>
<evidence type="ECO:0000256" key="5">
    <source>
        <dbReference type="PROSITE-ProRule" id="PRU00176"/>
    </source>
</evidence>
<dbReference type="InterPro" id="IPR036612">
    <property type="entry name" value="KH_dom_type_1_sf"/>
</dbReference>
<dbReference type="EMBL" id="LSRQ01000022">
    <property type="protein sequence ID" value="OAY85967.1"/>
    <property type="molecule type" value="Genomic_DNA"/>
</dbReference>
<dbReference type="RefSeq" id="XP_020092233.1">
    <property type="nucleotide sequence ID" value="XM_020236644.1"/>
</dbReference>
<evidence type="ECO:0000313" key="13">
    <source>
        <dbReference type="RefSeq" id="XP_020092233.1"/>
    </source>
</evidence>
<keyword evidence="6" id="KW-0507">mRNA processing</keyword>
<dbReference type="InterPro" id="IPR047086">
    <property type="entry name" value="SF1-HH_sf"/>
</dbReference>
<accession>A0A199W922</accession>
<dbReference type="PANTHER" id="PTHR11208:SF45">
    <property type="entry name" value="SPLICING FACTOR 1"/>
    <property type="match status" value="1"/>
</dbReference>
<evidence type="ECO:0000313" key="10">
    <source>
        <dbReference type="Proteomes" id="UP000092600"/>
    </source>
</evidence>
<dbReference type="InterPro" id="IPR055256">
    <property type="entry name" value="KH_1_KHDC4/BBP-like"/>
</dbReference>
<keyword evidence="6" id="KW-0508">mRNA splicing</keyword>
<dbReference type="GO" id="GO:0045131">
    <property type="term" value="F:pre-mRNA branch point binding"/>
    <property type="evidence" value="ECO:0007669"/>
    <property type="project" value="UniProtKB-UniRule"/>
</dbReference>
<dbReference type="GO" id="GO:0005681">
    <property type="term" value="C:spliceosomal complex"/>
    <property type="evidence" value="ECO:0007669"/>
    <property type="project" value="UniProtKB-KW"/>
</dbReference>
<keyword evidence="1 6" id="KW-0479">Metal-binding</keyword>
<keyword evidence="6" id="KW-0747">Spliceosome</keyword>
<keyword evidence="2 6" id="KW-0863">Zinc-finger</keyword>
<dbReference type="AlphaFoldDB" id="A0A199W922"/>
<evidence type="ECO:0000256" key="7">
    <source>
        <dbReference type="SAM" id="MobiDB-lite"/>
    </source>
</evidence>
<comment type="function">
    <text evidence="6">Necessary for the splicing of pre-mRNA. Has a role in the recognition of the branch site (5'-UACUAAC-3'), the pyrimidine tract and the 3'-splice site at the 3'-end of introns.</text>
</comment>
<proteinExistence type="inferred from homology"/>
<dbReference type="InterPro" id="IPR004087">
    <property type="entry name" value="KH_dom"/>
</dbReference>
<evidence type="ECO:0000256" key="6">
    <source>
        <dbReference type="RuleBase" id="RU367126"/>
    </source>
</evidence>
<dbReference type="SUPFAM" id="SSF54928">
    <property type="entry name" value="RNA-binding domain, RBD"/>
    <property type="match status" value="1"/>
</dbReference>
<evidence type="ECO:0000256" key="3">
    <source>
        <dbReference type="ARBA" id="ARBA00022833"/>
    </source>
</evidence>
<keyword evidence="4 5" id="KW-0694">RNA-binding</keyword>
<dbReference type="Pfam" id="PF00076">
    <property type="entry name" value="RRM_1"/>
    <property type="match status" value="1"/>
</dbReference>
<name>A0A199W922_ANACO</name>
<dbReference type="RefSeq" id="XP_020092232.1">
    <property type="nucleotide sequence ID" value="XM_020236643.1"/>
</dbReference>
<dbReference type="PROSITE" id="PS50084">
    <property type="entry name" value="KH_TYPE_1"/>
    <property type="match status" value="1"/>
</dbReference>
<dbReference type="GO" id="GO:0008270">
    <property type="term" value="F:zinc ion binding"/>
    <property type="evidence" value="ECO:0007669"/>
    <property type="project" value="UniProtKB-UniRule"/>
</dbReference>
<evidence type="ECO:0000256" key="1">
    <source>
        <dbReference type="ARBA" id="ARBA00022723"/>
    </source>
</evidence>
<feature type="domain" description="RRM" evidence="8">
    <location>
        <begin position="538"/>
        <end position="616"/>
    </location>
</feature>
<dbReference type="Gene3D" id="3.30.70.330">
    <property type="match status" value="1"/>
</dbReference>
<feature type="compositionally biased region" description="Acidic residues" evidence="7">
    <location>
        <begin position="12"/>
        <end position="86"/>
    </location>
</feature>
<dbReference type="GO" id="GO:0048024">
    <property type="term" value="P:regulation of mRNA splicing, via spliceosome"/>
    <property type="evidence" value="ECO:0007669"/>
    <property type="project" value="TreeGrafter"/>
</dbReference>
<evidence type="ECO:0000259" key="8">
    <source>
        <dbReference type="PROSITE" id="PS50102"/>
    </source>
</evidence>
<dbReference type="Pfam" id="PF22675">
    <property type="entry name" value="KH-I_KHDC4-BBP"/>
    <property type="match status" value="1"/>
</dbReference>
<evidence type="ECO:0000313" key="9">
    <source>
        <dbReference type="EMBL" id="OAY85967.1"/>
    </source>
</evidence>
<feature type="region of interest" description="Disordered" evidence="7">
    <location>
        <begin position="1"/>
        <end position="146"/>
    </location>
</feature>
<reference evidence="12 13" key="2">
    <citation type="submission" date="2025-04" db="UniProtKB">
        <authorList>
            <consortium name="RefSeq"/>
        </authorList>
    </citation>
    <scope>IDENTIFICATION</scope>
    <source>
        <tissue evidence="12 13">Leaf</tissue>
    </source>
</reference>
<sequence length="780" mass="86991">MTRQETSVDPSLSEEEEDPSEEELIEENNDEIVCNEEASEDGDASEEDDWKEESNEDDEPHEEYADYEEESNEKDADEEIEEEPGEEGTKHHDDNLPLEGANSSSGKKRRSTDKLETSSEKRMKRDEDSRKEENTGSSGKRKRRGWDVKEGFDEETTKFAKKRKKTRWATNDAKLKALGPLKLPDFADDTVLENLRDPEFQKLSSELLRINQKLKERELVDDRPENQRSQSPPPIYNCLGIRENTREVRLRIKLEAQRQSIICELIKKNPSFKHLSYYEPQKLCKKLYIPHKKYPGFNFIGLIVGPGGRTIQRMERQTGAKIIIRGKGYNMRRRDSKKGSSAPWEDDEVYVQIDANNQQSLDAAVKMVERLLVPVREETLKIKSAQLRELAEWNGTQKKKKSHKVDKVFSELCDVCGDSSHLTANCPLTASTSGTETSTDQINFLGDSGKNPYELENEMSRESCNVCGDPSHFTVSCPLIASGPGFGIRYPNGDASFPPFNRSPHSNSTLPVIDGPEKGTRASPGNYNRMPVKEIDEAKLFVGYLPHSMNTDKLIELFLPFGGISDARVITDKTTGLSRGFGFVKYADPICAAKAVARMNGYRIEGKVLAVRIAHLPPTTVKGHLELGGPALPVAEAVVQGRPSLVDWPGPPGTMFFSSFAKTIPLSTPKSHLGPGRPGFPVPEAVSQGKPASLDWPGPPGSMLPQPFTPFTDSLVSFSSPRQILVSPTFVPGLISSQNELEQFPGYLKSFDSPAHVHYSSSSDASWQFHSAQSSGWNQN</sequence>
<dbReference type="InterPro" id="IPR045071">
    <property type="entry name" value="BBP-like"/>
</dbReference>
<protein>
    <recommendedName>
        <fullName evidence="6">Branchpoint-bridging protein</fullName>
    </recommendedName>
</protein>
<organism evidence="9 10">
    <name type="scientific">Ananas comosus</name>
    <name type="common">Pineapple</name>
    <name type="synonym">Ananas ananas</name>
    <dbReference type="NCBI Taxonomy" id="4615"/>
    <lineage>
        <taxon>Eukaryota</taxon>
        <taxon>Viridiplantae</taxon>
        <taxon>Streptophyta</taxon>
        <taxon>Embryophyta</taxon>
        <taxon>Tracheophyta</taxon>
        <taxon>Spermatophyta</taxon>
        <taxon>Magnoliopsida</taxon>
        <taxon>Liliopsida</taxon>
        <taxon>Poales</taxon>
        <taxon>Bromeliaceae</taxon>
        <taxon>Bromelioideae</taxon>
        <taxon>Ananas</taxon>
    </lineage>
</organism>
<evidence type="ECO:0000313" key="12">
    <source>
        <dbReference type="RefSeq" id="XP_020092232.1"/>
    </source>
</evidence>
<dbReference type="Proteomes" id="UP000092600">
    <property type="component" value="Unassembled WGS sequence"/>
</dbReference>
<dbReference type="GO" id="GO:0000398">
    <property type="term" value="P:mRNA splicing, via spliceosome"/>
    <property type="evidence" value="ECO:0007669"/>
    <property type="project" value="UniProtKB-UniRule"/>
</dbReference>
<feature type="compositionally biased region" description="Basic and acidic residues" evidence="7">
    <location>
        <begin position="112"/>
        <end position="134"/>
    </location>
</feature>
<dbReference type="Gene3D" id="4.10.60.10">
    <property type="entry name" value="Zinc finger, CCHC-type"/>
    <property type="match status" value="1"/>
</dbReference>
<dbReference type="SMART" id="SM00360">
    <property type="entry name" value="RRM"/>
    <property type="match status" value="1"/>
</dbReference>
<dbReference type="InterPro" id="IPR032570">
    <property type="entry name" value="SF1-HH"/>
</dbReference>
<dbReference type="Gramene" id="Aco010624.1.mrna1">
    <property type="protein sequence ID" value="Aco010624.1.mrna1.cds1"/>
    <property type="gene ID" value="Aco010624.1.path1"/>
</dbReference>
<dbReference type="OrthoDB" id="10021397at2759"/>
<dbReference type="InterPro" id="IPR012677">
    <property type="entry name" value="Nucleotide-bd_a/b_plait_sf"/>
</dbReference>
<evidence type="ECO:0000256" key="4">
    <source>
        <dbReference type="ARBA" id="ARBA00022884"/>
    </source>
</evidence>
<keyword evidence="3 6" id="KW-0862">Zinc</keyword>
<dbReference type="GO" id="GO:0003729">
    <property type="term" value="F:mRNA binding"/>
    <property type="evidence" value="ECO:0007669"/>
    <property type="project" value="TreeGrafter"/>
</dbReference>
<keyword evidence="6" id="KW-0539">Nucleus</keyword>
<dbReference type="InterPro" id="IPR000504">
    <property type="entry name" value="RRM_dom"/>
</dbReference>
<dbReference type="PROSITE" id="PS50102">
    <property type="entry name" value="RRM"/>
    <property type="match status" value="1"/>
</dbReference>
<dbReference type="InterPro" id="IPR035979">
    <property type="entry name" value="RBD_domain_sf"/>
</dbReference>
<dbReference type="Gene3D" id="6.10.140.1790">
    <property type="match status" value="1"/>
</dbReference>
<dbReference type="GeneID" id="109712858"/>
<evidence type="ECO:0000313" key="11">
    <source>
        <dbReference type="Proteomes" id="UP000515123"/>
    </source>
</evidence>
<gene>
    <name evidence="12 13" type="primary">LOC109712858</name>
    <name evidence="9" type="ORF">ACMD2_05071</name>
</gene>
<dbReference type="SUPFAM" id="SSF54791">
    <property type="entry name" value="Eukaryotic type KH-domain (KH-domain type I)"/>
    <property type="match status" value="1"/>
</dbReference>
<dbReference type="Proteomes" id="UP000515123">
    <property type="component" value="Linkage group 7"/>
</dbReference>
<keyword evidence="11" id="KW-1185">Reference proteome</keyword>
<comment type="similarity">
    <text evidence="6">Belongs to the BBP/SF1 family.</text>
</comment>
<dbReference type="PANTHER" id="PTHR11208">
    <property type="entry name" value="RNA-BINDING PROTEIN RELATED"/>
    <property type="match status" value="1"/>
</dbReference>
<evidence type="ECO:0000256" key="2">
    <source>
        <dbReference type="ARBA" id="ARBA00022771"/>
    </source>
</evidence>
<comment type="subcellular location">
    <subcellularLocation>
        <location evidence="6">Nucleus</location>
    </subcellularLocation>
</comment>
<feature type="region of interest" description="Disordered" evidence="7">
    <location>
        <begin position="507"/>
        <end position="529"/>
    </location>
</feature>
<dbReference type="SMART" id="SM00322">
    <property type="entry name" value="KH"/>
    <property type="match status" value="1"/>
</dbReference>
<reference evidence="9 10" key="1">
    <citation type="journal article" date="2016" name="DNA Res.">
        <title>The draft genome of MD-2 pineapple using hybrid error correction of long reads.</title>
        <authorList>
            <person name="Redwan R.M."/>
            <person name="Saidin A."/>
            <person name="Kumar S.V."/>
        </authorList>
    </citation>
    <scope>NUCLEOTIDE SEQUENCE [LARGE SCALE GENOMIC DNA]</scope>
    <source>
        <strain evidence="10">cv. MD2</strain>
        <tissue evidence="9">Leaf</tissue>
    </source>
</reference>
<dbReference type="Gene3D" id="3.30.1370.10">
    <property type="entry name" value="K Homology domain, type 1"/>
    <property type="match status" value="1"/>
</dbReference>